<protein>
    <recommendedName>
        <fullName evidence="2">DUF7924 domain-containing protein</fullName>
    </recommendedName>
</protein>
<dbReference type="RefSeq" id="XP_033676382.1">
    <property type="nucleotide sequence ID" value="XM_033831273.1"/>
</dbReference>
<dbReference type="GeneID" id="54584603"/>
<dbReference type="EMBL" id="ML987212">
    <property type="protein sequence ID" value="KAF2241378.1"/>
    <property type="molecule type" value="Genomic_DNA"/>
</dbReference>
<evidence type="ECO:0000313" key="4">
    <source>
        <dbReference type="Proteomes" id="UP000800094"/>
    </source>
</evidence>
<organism evidence="3 4">
    <name type="scientific">Trematosphaeria pertusa</name>
    <dbReference type="NCBI Taxonomy" id="390896"/>
    <lineage>
        <taxon>Eukaryota</taxon>
        <taxon>Fungi</taxon>
        <taxon>Dikarya</taxon>
        <taxon>Ascomycota</taxon>
        <taxon>Pezizomycotina</taxon>
        <taxon>Dothideomycetes</taxon>
        <taxon>Pleosporomycetidae</taxon>
        <taxon>Pleosporales</taxon>
        <taxon>Massarineae</taxon>
        <taxon>Trematosphaeriaceae</taxon>
        <taxon>Trematosphaeria</taxon>
    </lineage>
</organism>
<feature type="compositionally biased region" description="Polar residues" evidence="1">
    <location>
        <begin position="10"/>
        <end position="23"/>
    </location>
</feature>
<dbReference type="PANTHER" id="PTHR42470">
    <property type="entry name" value="VAST DOMAIN-CONTAINING PROTEIN"/>
    <property type="match status" value="1"/>
</dbReference>
<dbReference type="PANTHER" id="PTHR42470:SF2">
    <property type="match status" value="1"/>
</dbReference>
<feature type="domain" description="DUF7924" evidence="2">
    <location>
        <begin position="93"/>
        <end position="301"/>
    </location>
</feature>
<dbReference type="InterPro" id="IPR057684">
    <property type="entry name" value="DUF7924"/>
</dbReference>
<feature type="compositionally biased region" description="Basic and acidic residues" evidence="1">
    <location>
        <begin position="25"/>
        <end position="35"/>
    </location>
</feature>
<evidence type="ECO:0000259" key="2">
    <source>
        <dbReference type="Pfam" id="PF25545"/>
    </source>
</evidence>
<evidence type="ECO:0000313" key="3">
    <source>
        <dbReference type="EMBL" id="KAF2241378.1"/>
    </source>
</evidence>
<dbReference type="OrthoDB" id="5132737at2759"/>
<gene>
    <name evidence="3" type="ORF">BU26DRAFT_535345</name>
</gene>
<dbReference type="AlphaFoldDB" id="A0A6A6HUD9"/>
<keyword evidence="4" id="KW-1185">Reference proteome</keyword>
<feature type="region of interest" description="Disordered" evidence="1">
    <location>
        <begin position="1"/>
        <end position="43"/>
    </location>
</feature>
<sequence length="320" mass="36537">MNHLLARKGSSASLTQKRSNLSLASDERPREEKSAPYRNPSYPTFLSEDVRDYKSYIQDYDDGISDASEELLKRLLETEQTAPKDTLFSDDIFQKHLQKLKGKNEARIIQDLSPHLVPSAEALATFRARHLDSVVESVNKGWNNCIPVTKPCPQPDSAFGCRSTAFLDAQLEKLRPFLGDALFSLYFKATYYMYFPFLVKEVKTSVIGLNIADNQNAHSATVAVRAVVDLFKLAGREKELHRQIVALSISYDDKLDKVTIWRRTIDQFYLDPKTKWNSRTFTLNVFNIFYPMHRKRICSVINDIGLASLRQSVSQNLAVF</sequence>
<dbReference type="Proteomes" id="UP000800094">
    <property type="component" value="Unassembled WGS sequence"/>
</dbReference>
<proteinExistence type="predicted"/>
<name>A0A6A6HUD9_9PLEO</name>
<dbReference type="Pfam" id="PF25545">
    <property type="entry name" value="DUF7924"/>
    <property type="match status" value="1"/>
</dbReference>
<evidence type="ECO:0000256" key="1">
    <source>
        <dbReference type="SAM" id="MobiDB-lite"/>
    </source>
</evidence>
<accession>A0A6A6HUD9</accession>
<reference evidence="3" key="1">
    <citation type="journal article" date="2020" name="Stud. Mycol.">
        <title>101 Dothideomycetes genomes: a test case for predicting lifestyles and emergence of pathogens.</title>
        <authorList>
            <person name="Haridas S."/>
            <person name="Albert R."/>
            <person name="Binder M."/>
            <person name="Bloem J."/>
            <person name="Labutti K."/>
            <person name="Salamov A."/>
            <person name="Andreopoulos B."/>
            <person name="Baker S."/>
            <person name="Barry K."/>
            <person name="Bills G."/>
            <person name="Bluhm B."/>
            <person name="Cannon C."/>
            <person name="Castanera R."/>
            <person name="Culley D."/>
            <person name="Daum C."/>
            <person name="Ezra D."/>
            <person name="Gonzalez J."/>
            <person name="Henrissat B."/>
            <person name="Kuo A."/>
            <person name="Liang C."/>
            <person name="Lipzen A."/>
            <person name="Lutzoni F."/>
            <person name="Magnuson J."/>
            <person name="Mondo S."/>
            <person name="Nolan M."/>
            <person name="Ohm R."/>
            <person name="Pangilinan J."/>
            <person name="Park H.-J."/>
            <person name="Ramirez L."/>
            <person name="Alfaro M."/>
            <person name="Sun H."/>
            <person name="Tritt A."/>
            <person name="Yoshinaga Y."/>
            <person name="Zwiers L.-H."/>
            <person name="Turgeon B."/>
            <person name="Goodwin S."/>
            <person name="Spatafora J."/>
            <person name="Crous P."/>
            <person name="Grigoriev I."/>
        </authorList>
    </citation>
    <scope>NUCLEOTIDE SEQUENCE</scope>
    <source>
        <strain evidence="3">CBS 122368</strain>
    </source>
</reference>